<keyword evidence="3" id="KW-1185">Reference proteome</keyword>
<dbReference type="PANTHER" id="PTHR33608:SF12">
    <property type="entry name" value="DUF58 DOMAIN-CONTAINING PROTEIN"/>
    <property type="match status" value="1"/>
</dbReference>
<evidence type="ECO:0000313" key="3">
    <source>
        <dbReference type="Proteomes" id="UP000245539"/>
    </source>
</evidence>
<accession>A0A317CNV5</accession>
<dbReference type="PANTHER" id="PTHR33608">
    <property type="entry name" value="BLL2464 PROTEIN"/>
    <property type="match status" value="1"/>
</dbReference>
<reference evidence="2 3" key="1">
    <citation type="submission" date="2018-05" db="EMBL/GenBank/DDBJ databases">
        <title>Leucothrix arctica sp. nov., isolated from Arctic seawater.</title>
        <authorList>
            <person name="Choi A."/>
            <person name="Baek K."/>
        </authorList>
    </citation>
    <scope>NUCLEOTIDE SEQUENCE [LARGE SCALE GENOMIC DNA]</scope>
    <source>
        <strain evidence="2 3">JCM 18388</strain>
    </source>
</reference>
<evidence type="ECO:0000259" key="1">
    <source>
        <dbReference type="Pfam" id="PF01882"/>
    </source>
</evidence>
<dbReference type="AlphaFoldDB" id="A0A317CNV5"/>
<proteinExistence type="predicted"/>
<sequence>MKTAMKQRDTSGAGLVFSTLDSLLSQQQSARMLMQKNRYRKATKQAGNHQVRQLGRGMEFAESRPYSPGDDIRSMDWKVTARTGEPHTKLFEEERERPVLLWCDFRPSMFFATRGQFKSVVMCELSAILSWKSWLSGDRIGALLLSGSEHMEMRPARSKSKVLQLLQRLADYSMLIPDFSVKADVSLADSWQRLRRVLSPGSQVVLLSDFRSLDAEAEQQLRRIARHANLTLVAITDPFEHQLPEKTQLKLSDGLRFLRLNTAKAGIRKDYRERDLSHTEQVRQLAMQCHANLIEVSTADSEQVRLAKLRGAGV</sequence>
<dbReference type="OrthoDB" id="9776116at2"/>
<feature type="domain" description="DUF58" evidence="1">
    <location>
        <begin position="62"/>
        <end position="279"/>
    </location>
</feature>
<dbReference type="Proteomes" id="UP000245539">
    <property type="component" value="Unassembled WGS sequence"/>
</dbReference>
<protein>
    <submittedName>
        <fullName evidence="2">DUF58 domain-containing protein</fullName>
    </submittedName>
</protein>
<evidence type="ECO:0000313" key="2">
    <source>
        <dbReference type="EMBL" id="PWR00020.1"/>
    </source>
</evidence>
<comment type="caution">
    <text evidence="2">The sequence shown here is derived from an EMBL/GenBank/DDBJ whole genome shotgun (WGS) entry which is preliminary data.</text>
</comment>
<dbReference type="InterPro" id="IPR002881">
    <property type="entry name" value="DUF58"/>
</dbReference>
<dbReference type="Pfam" id="PF01882">
    <property type="entry name" value="DUF58"/>
    <property type="match status" value="1"/>
</dbReference>
<gene>
    <name evidence="2" type="ORF">DKW60_02430</name>
</gene>
<name>A0A317CNV5_9GAMM</name>
<organism evidence="2 3">
    <name type="scientific">Leucothrix pacifica</name>
    <dbReference type="NCBI Taxonomy" id="1247513"/>
    <lineage>
        <taxon>Bacteria</taxon>
        <taxon>Pseudomonadati</taxon>
        <taxon>Pseudomonadota</taxon>
        <taxon>Gammaproteobacteria</taxon>
        <taxon>Thiotrichales</taxon>
        <taxon>Thiotrichaceae</taxon>
        <taxon>Leucothrix</taxon>
    </lineage>
</organism>
<dbReference type="EMBL" id="QGKM01000005">
    <property type="protein sequence ID" value="PWR00020.1"/>
    <property type="molecule type" value="Genomic_DNA"/>
</dbReference>